<evidence type="ECO:0000313" key="11">
    <source>
        <dbReference type="Proteomes" id="UP000054623"/>
    </source>
</evidence>
<keyword evidence="3" id="KW-0479">Metal-binding</keyword>
<dbReference type="OrthoDB" id="219031at2"/>
<dbReference type="RefSeq" id="WP_058491023.1">
    <property type="nucleotide sequence ID" value="NZ_LOCK01000015.1"/>
</dbReference>
<dbReference type="CDD" id="cd00156">
    <property type="entry name" value="REC"/>
    <property type="match status" value="1"/>
</dbReference>
<accession>A0A0W1JLI9</accession>
<evidence type="ECO:0000256" key="3">
    <source>
        <dbReference type="ARBA" id="ARBA00022723"/>
    </source>
</evidence>
<feature type="domain" description="Response regulatory" evidence="8">
    <location>
        <begin position="18"/>
        <end position="131"/>
    </location>
</feature>
<dbReference type="Gene3D" id="3.40.50.740">
    <property type="match status" value="1"/>
</dbReference>
<dbReference type="NCBIfam" id="TIGR01409">
    <property type="entry name" value="TAT_signal_seq"/>
    <property type="match status" value="1"/>
</dbReference>
<dbReference type="GO" id="GO:0043546">
    <property type="term" value="F:molybdopterin cofactor binding"/>
    <property type="evidence" value="ECO:0007669"/>
    <property type="project" value="InterPro"/>
</dbReference>
<proteinExistence type="inferred from homology"/>
<name>A0A0W1JLI9_DESHA</name>
<feature type="domain" description="4Fe-4S Mo/W bis-MGD-type" evidence="9">
    <location>
        <begin position="222"/>
        <end position="279"/>
    </location>
</feature>
<dbReference type="InterPro" id="IPR019546">
    <property type="entry name" value="TAT_signal_bac_arc"/>
</dbReference>
<comment type="function">
    <text evidence="6">May play the central regulatory role in sporulation. It may be an element of the effector pathway responsible for the activation of sporulation genes in response to nutritional stress. Spo0A may act in concert with spo0H (a sigma factor) to control the expression of some genes that are critical to the sporulation process.</text>
</comment>
<dbReference type="Gene3D" id="3.40.50.2300">
    <property type="match status" value="1"/>
</dbReference>
<evidence type="ECO:0000259" key="8">
    <source>
        <dbReference type="PROSITE" id="PS50110"/>
    </source>
</evidence>
<dbReference type="InterPro" id="IPR009010">
    <property type="entry name" value="Asp_de-COase-like_dom_sf"/>
</dbReference>
<evidence type="ECO:0000256" key="4">
    <source>
        <dbReference type="ARBA" id="ARBA00023004"/>
    </source>
</evidence>
<dbReference type="Pfam" id="PF01568">
    <property type="entry name" value="Molydop_binding"/>
    <property type="match status" value="1"/>
</dbReference>
<dbReference type="SUPFAM" id="SSF53706">
    <property type="entry name" value="Formate dehydrogenase/DMSO reductase, domains 1-3"/>
    <property type="match status" value="1"/>
</dbReference>
<dbReference type="AlphaFoldDB" id="A0A0W1JLI9"/>
<protein>
    <recommendedName>
        <fullName evidence="2">Stage 0 sporulation protein A homolog</fullName>
    </recommendedName>
</protein>
<dbReference type="Proteomes" id="UP000054623">
    <property type="component" value="Unassembled WGS sequence"/>
</dbReference>
<evidence type="ECO:0000256" key="6">
    <source>
        <dbReference type="ARBA" id="ARBA00024867"/>
    </source>
</evidence>
<dbReference type="Pfam" id="PF04879">
    <property type="entry name" value="Molybdop_Fe4S4"/>
    <property type="match status" value="1"/>
</dbReference>
<organism evidence="10 11">
    <name type="scientific">Desulfitobacterium hafniense</name>
    <name type="common">Desulfitobacterium frappieri</name>
    <dbReference type="NCBI Taxonomy" id="49338"/>
    <lineage>
        <taxon>Bacteria</taxon>
        <taxon>Bacillati</taxon>
        <taxon>Bacillota</taxon>
        <taxon>Clostridia</taxon>
        <taxon>Eubacteriales</taxon>
        <taxon>Desulfitobacteriaceae</taxon>
        <taxon>Desulfitobacterium</taxon>
    </lineage>
</organism>
<dbReference type="InterPro" id="IPR001789">
    <property type="entry name" value="Sig_transdc_resp-reg_receiver"/>
</dbReference>
<dbReference type="GO" id="GO:0016491">
    <property type="term" value="F:oxidoreductase activity"/>
    <property type="evidence" value="ECO:0007669"/>
    <property type="project" value="InterPro"/>
</dbReference>
<dbReference type="Gene3D" id="2.40.40.20">
    <property type="match status" value="1"/>
</dbReference>
<dbReference type="EMBL" id="LOCK01000015">
    <property type="protein sequence ID" value="KTE92418.1"/>
    <property type="molecule type" value="Genomic_DNA"/>
</dbReference>
<dbReference type="PROSITE" id="PS50110">
    <property type="entry name" value="RESPONSE_REGULATORY"/>
    <property type="match status" value="1"/>
</dbReference>
<dbReference type="PANTHER" id="PTHR43742">
    <property type="entry name" value="TRIMETHYLAMINE-N-OXIDE REDUCTASE"/>
    <property type="match status" value="1"/>
</dbReference>
<keyword evidence="5" id="KW-0411">Iron-sulfur</keyword>
<evidence type="ECO:0000256" key="5">
    <source>
        <dbReference type="ARBA" id="ARBA00023014"/>
    </source>
</evidence>
<dbReference type="InterPro" id="IPR011006">
    <property type="entry name" value="CheY-like_superfamily"/>
</dbReference>
<dbReference type="PROSITE" id="PS51669">
    <property type="entry name" value="4FE4S_MOW_BIS_MGD"/>
    <property type="match status" value="1"/>
</dbReference>
<dbReference type="InterPro" id="IPR050612">
    <property type="entry name" value="Prok_Mopterin_Oxidored"/>
</dbReference>
<dbReference type="Pfam" id="PF00072">
    <property type="entry name" value="Response_reg"/>
    <property type="match status" value="1"/>
</dbReference>
<dbReference type="Gene3D" id="3.40.50.12440">
    <property type="match status" value="2"/>
</dbReference>
<dbReference type="GO" id="GO:0000160">
    <property type="term" value="P:phosphorelay signal transduction system"/>
    <property type="evidence" value="ECO:0007669"/>
    <property type="project" value="InterPro"/>
</dbReference>
<sequence length="979" mass="107976">MVTQYPPVQLEEAAESSNITLIVSHPWLQETFVRLLREAGITVSIAESQEDLLQDVNEAIDIVMVDVMAYQGQYHDLFKLIQQKQPGILIIALLSEHSAYHRDDVTRAGANGVVIKENADTELLPTLYNALSGCTIKRLSSQLLNAVERCETLKQEEVSELVEKKRREKDNDNIFQKGFGRRSFLKGSAAAAAVAGVAAATPGSAVIQALATPDKVVAAAEDKICHGVCICNCSGACRLKISVRDGKVVRTTMGELPDPEYNRICSKGFTHVQRLYSPTRLKHPLRRVGERGAGEWEQISWDEAINEISSKWKQYQTQFGSTALGFHIGGVLRASSLAAYYMPALLGGTSFGACDDFAINYAGPLTLGKTPLGAAGEPKNLKYAKTILCWSANPSEAQVHNWHFILDALENGAKLIVIDPNFTTTAAKADIHVPLRPGTDAALALAMSNIIIQEGWADTAFLKKSSVAPFLVKETDGKYLRLSDLGNLAEGAVDGIVVRDAEGKIGLPAEIPDPVIRGSFEINGIKVTTAYDLLLQAIAPYTPEKAAEICDIPVEVIREITTIYARNTPSSIYQMAAMDHYYNGHTGYMATAVLAIVSGNLGKLGAFAGYEYLEGWHVNWMGFMYPPGFGPKLSAPILEGVNIINTGKYKGKDAPLKSLYITGKNVIGNHTNRQAWIAALNKLELVVVADFDLSDSAQYADIVLPVSHQFEAQDMYIYGGPHQFVMAQEKAIEPLYECKTDYEITKLILSGMGVGQHFPGTPEELMKITIDTPFSKLVGLTYEKLMQEGVMSVLPPSSLVNGVLVNGSNGVFDTDTKRAQFYLENPKPRVDTGMKFDQAKERLPYWEPPLEAGYDNELQKKYPLHCFQEHAKWRTHTMFSHVEWLRELDPEPIVKLNPKDAAQRGIQTGDIVKVFNDRGYVVLKAVVNNGLRPGMINIPHGWQKGQFIDGHYQDLTNSTYHPFVVNQIFSDVRVEIEKR</sequence>
<keyword evidence="4" id="KW-0408">Iron</keyword>
<dbReference type="InterPro" id="IPR006657">
    <property type="entry name" value="MoPterin_dinucl-bd_dom"/>
</dbReference>
<dbReference type="SUPFAM" id="SSF50692">
    <property type="entry name" value="ADC-like"/>
    <property type="match status" value="1"/>
</dbReference>
<evidence type="ECO:0000259" key="9">
    <source>
        <dbReference type="PROSITE" id="PS51669"/>
    </source>
</evidence>
<evidence type="ECO:0000256" key="2">
    <source>
        <dbReference type="ARBA" id="ARBA00018672"/>
    </source>
</evidence>
<dbReference type="Gene3D" id="3.40.228.10">
    <property type="entry name" value="Dimethylsulfoxide Reductase, domain 2"/>
    <property type="match status" value="1"/>
</dbReference>
<gene>
    <name evidence="10" type="ORF">AT727_19730</name>
</gene>
<dbReference type="SUPFAM" id="SSF52172">
    <property type="entry name" value="CheY-like"/>
    <property type="match status" value="1"/>
</dbReference>
<dbReference type="InterPro" id="IPR006656">
    <property type="entry name" value="Mopterin_OxRdtase"/>
</dbReference>
<comment type="similarity">
    <text evidence="1">Belongs to the prokaryotic molybdopterin-containing oxidoreductase family.</text>
</comment>
<evidence type="ECO:0000256" key="1">
    <source>
        <dbReference type="ARBA" id="ARBA00010312"/>
    </source>
</evidence>
<dbReference type="GO" id="GO:0046872">
    <property type="term" value="F:metal ion binding"/>
    <property type="evidence" value="ECO:0007669"/>
    <property type="project" value="UniProtKB-KW"/>
</dbReference>
<comment type="caution">
    <text evidence="10">The sequence shown here is derived from an EMBL/GenBank/DDBJ whole genome shotgun (WGS) entry which is preliminary data.</text>
</comment>
<keyword evidence="7" id="KW-0597">Phosphoprotein</keyword>
<dbReference type="SMART" id="SM00926">
    <property type="entry name" value="Molybdop_Fe4S4"/>
    <property type="match status" value="1"/>
</dbReference>
<dbReference type="GO" id="GO:0051536">
    <property type="term" value="F:iron-sulfur cluster binding"/>
    <property type="evidence" value="ECO:0007669"/>
    <property type="project" value="UniProtKB-KW"/>
</dbReference>
<dbReference type="InterPro" id="IPR006963">
    <property type="entry name" value="Mopterin_OxRdtase_4Fe-4S_dom"/>
</dbReference>
<dbReference type="PANTHER" id="PTHR43742:SF6">
    <property type="entry name" value="OXIDOREDUCTASE YYAE-RELATED"/>
    <property type="match status" value="1"/>
</dbReference>
<feature type="modified residue" description="4-aspartylphosphate" evidence="7">
    <location>
        <position position="66"/>
    </location>
</feature>
<evidence type="ECO:0000256" key="7">
    <source>
        <dbReference type="PROSITE-ProRule" id="PRU00169"/>
    </source>
</evidence>
<evidence type="ECO:0000313" key="10">
    <source>
        <dbReference type="EMBL" id="KTE92418.1"/>
    </source>
</evidence>
<dbReference type="Pfam" id="PF00384">
    <property type="entry name" value="Molybdopterin"/>
    <property type="match status" value="1"/>
</dbReference>
<reference evidence="10 11" key="1">
    <citation type="submission" date="2015-12" db="EMBL/GenBank/DDBJ databases">
        <title>Draft Genome Sequence of Desulfitobacterium hafniense Strain DH, a Sulfate-reducing Bacterium Isolated from Paddy Soils.</title>
        <authorList>
            <person name="Bao P."/>
            <person name="Zhang X."/>
            <person name="Li G."/>
        </authorList>
    </citation>
    <scope>NUCLEOTIDE SEQUENCE [LARGE SCALE GENOMIC DNA]</scope>
    <source>
        <strain evidence="10 11">DH</strain>
    </source>
</reference>